<gene>
    <name evidence="1" type="ORF">QLX08_009327</name>
</gene>
<protein>
    <submittedName>
        <fullName evidence="1">Uncharacterized protein</fullName>
    </submittedName>
</protein>
<dbReference type="EMBL" id="JAWNGG020000205">
    <property type="protein sequence ID" value="KAK9296713.1"/>
    <property type="molecule type" value="Genomic_DNA"/>
</dbReference>
<name>A0AAW0ZJ20_9HYME</name>
<comment type="caution">
    <text evidence="1">The sequence shown here is derived from an EMBL/GenBank/DDBJ whole genome shotgun (WGS) entry which is preliminary data.</text>
</comment>
<dbReference type="AlphaFoldDB" id="A0AAW0ZJ20"/>
<evidence type="ECO:0000313" key="1">
    <source>
        <dbReference type="EMBL" id="KAK9296713.1"/>
    </source>
</evidence>
<evidence type="ECO:0000313" key="2">
    <source>
        <dbReference type="Proteomes" id="UP001432146"/>
    </source>
</evidence>
<proteinExistence type="predicted"/>
<dbReference type="SUPFAM" id="SSF56219">
    <property type="entry name" value="DNase I-like"/>
    <property type="match status" value="1"/>
</dbReference>
<keyword evidence="2" id="KW-1185">Reference proteome</keyword>
<dbReference type="InterPro" id="IPR036691">
    <property type="entry name" value="Endo/exonu/phosph_ase_sf"/>
</dbReference>
<dbReference type="Proteomes" id="UP001432146">
    <property type="component" value="Unassembled WGS sequence"/>
</dbReference>
<organism evidence="1 2">
    <name type="scientific">Tetragonisca angustula</name>
    <dbReference type="NCBI Taxonomy" id="166442"/>
    <lineage>
        <taxon>Eukaryota</taxon>
        <taxon>Metazoa</taxon>
        <taxon>Ecdysozoa</taxon>
        <taxon>Arthropoda</taxon>
        <taxon>Hexapoda</taxon>
        <taxon>Insecta</taxon>
        <taxon>Pterygota</taxon>
        <taxon>Neoptera</taxon>
        <taxon>Endopterygota</taxon>
        <taxon>Hymenoptera</taxon>
        <taxon>Apocrita</taxon>
        <taxon>Aculeata</taxon>
        <taxon>Apoidea</taxon>
        <taxon>Anthophila</taxon>
        <taxon>Apidae</taxon>
        <taxon>Tetragonisca</taxon>
    </lineage>
</organism>
<sequence>MDIVEQLRRIAQINLNHSAGAYELTQQSLIELKIELIVVCEPYNCLPHSYWSSDPAGTVAVYRNGNTASPPLNTFATG</sequence>
<reference evidence="1 2" key="1">
    <citation type="submission" date="2024-05" db="EMBL/GenBank/DDBJ databases">
        <title>The nuclear and mitochondrial genome assemblies of Tetragonisca angustula (Apidae: Meliponini), a tiny yet remarkable pollinator in the Neotropics.</title>
        <authorList>
            <person name="Ferrari R."/>
            <person name="Ricardo P.C."/>
            <person name="Dias F.C."/>
            <person name="Araujo N.S."/>
            <person name="Soares D.O."/>
            <person name="Zhou Q.-S."/>
            <person name="Zhu C.-D."/>
            <person name="Coutinho L."/>
            <person name="Airas M.C."/>
            <person name="Batista T.M."/>
        </authorList>
    </citation>
    <scope>NUCLEOTIDE SEQUENCE [LARGE SCALE GENOMIC DNA]</scope>
    <source>
        <strain evidence="1">ASF017062</strain>
        <tissue evidence="1">Abdomen</tissue>
    </source>
</reference>
<accession>A0AAW0ZJ20</accession>